<keyword evidence="1" id="KW-0472">Membrane</keyword>
<evidence type="ECO:0000256" key="1">
    <source>
        <dbReference type="SAM" id="Phobius"/>
    </source>
</evidence>
<evidence type="ECO:0000313" key="2">
    <source>
        <dbReference type="EMBL" id="SHG27847.1"/>
    </source>
</evidence>
<keyword evidence="3" id="KW-1185">Reference proteome</keyword>
<dbReference type="RefSeq" id="WP_073018032.1">
    <property type="nucleotide sequence ID" value="NZ_FQWF01000004.1"/>
</dbReference>
<reference evidence="3" key="1">
    <citation type="submission" date="2016-11" db="EMBL/GenBank/DDBJ databases">
        <authorList>
            <person name="Varghese N."/>
            <person name="Submissions S."/>
        </authorList>
    </citation>
    <scope>NUCLEOTIDE SEQUENCE [LARGE SCALE GENOMIC DNA]</scope>
    <source>
        <strain evidence="3">DSM 17659</strain>
    </source>
</reference>
<dbReference type="EMBL" id="FQWF01000004">
    <property type="protein sequence ID" value="SHG27847.1"/>
    <property type="molecule type" value="Genomic_DNA"/>
</dbReference>
<accession>A0A1M5IHV9</accession>
<feature type="transmembrane region" description="Helical" evidence="1">
    <location>
        <begin position="66"/>
        <end position="87"/>
    </location>
</feature>
<name>A0A1M5IHV9_9FLAO</name>
<dbReference type="AlphaFoldDB" id="A0A1M5IHV9"/>
<dbReference type="Proteomes" id="UP000184020">
    <property type="component" value="Unassembled WGS sequence"/>
</dbReference>
<evidence type="ECO:0000313" key="3">
    <source>
        <dbReference type="Proteomes" id="UP000184020"/>
    </source>
</evidence>
<gene>
    <name evidence="2" type="ORF">SAMN05444372_10495</name>
</gene>
<protein>
    <submittedName>
        <fullName evidence="2">Uncharacterized protein</fullName>
    </submittedName>
</protein>
<proteinExistence type="predicted"/>
<organism evidence="2 3">
    <name type="scientific">Flavobacterium micromati</name>
    <dbReference type="NCBI Taxonomy" id="229205"/>
    <lineage>
        <taxon>Bacteria</taxon>
        <taxon>Pseudomonadati</taxon>
        <taxon>Bacteroidota</taxon>
        <taxon>Flavobacteriia</taxon>
        <taxon>Flavobacteriales</taxon>
        <taxon>Flavobacteriaceae</taxon>
        <taxon>Flavobacterium</taxon>
    </lineage>
</organism>
<dbReference type="OrthoDB" id="1725737at2"/>
<keyword evidence="1" id="KW-0812">Transmembrane</keyword>
<sequence>MSTLEINLYNKLKVKLGEIEAKELLAFIDSRSEEKRLNADKFLATKQDVNDIRLEVKEVKTDMIKWFFAFFITLVIMILGLYGTILLK</sequence>
<keyword evidence="1" id="KW-1133">Transmembrane helix</keyword>
<dbReference type="STRING" id="229205.SAMN05444372_10495"/>